<keyword evidence="1" id="KW-0472">Membrane</keyword>
<dbReference type="EMBL" id="BK015888">
    <property type="protein sequence ID" value="DAD71901.1"/>
    <property type="molecule type" value="Genomic_DNA"/>
</dbReference>
<keyword evidence="1" id="KW-1133">Transmembrane helix</keyword>
<proteinExistence type="predicted"/>
<evidence type="ECO:0000313" key="2">
    <source>
        <dbReference type="EMBL" id="DAD71901.1"/>
    </source>
</evidence>
<name>A0A8S5LPC6_9CAUD</name>
<accession>A0A8S5LPC6</accession>
<keyword evidence="1" id="KW-0812">Transmembrane</keyword>
<reference evidence="2" key="1">
    <citation type="journal article" date="2021" name="Proc. Natl. Acad. Sci. U.S.A.">
        <title>A Catalog of Tens of Thousands of Viruses from Human Metagenomes Reveals Hidden Associations with Chronic Diseases.</title>
        <authorList>
            <person name="Tisza M.J."/>
            <person name="Buck C.B."/>
        </authorList>
    </citation>
    <scope>NUCLEOTIDE SEQUENCE</scope>
    <source>
        <strain evidence="2">CtoiW10</strain>
    </source>
</reference>
<organism evidence="2">
    <name type="scientific">Siphoviridae sp. ctoiW10</name>
    <dbReference type="NCBI Taxonomy" id="2827592"/>
    <lineage>
        <taxon>Viruses</taxon>
        <taxon>Duplodnaviria</taxon>
        <taxon>Heunggongvirae</taxon>
        <taxon>Uroviricota</taxon>
        <taxon>Caudoviricetes</taxon>
    </lineage>
</organism>
<protein>
    <submittedName>
        <fullName evidence="2">Uncharacterized protein</fullName>
    </submittedName>
</protein>
<evidence type="ECO:0000256" key="1">
    <source>
        <dbReference type="SAM" id="Phobius"/>
    </source>
</evidence>
<sequence>MAASVFSLPRSRLICSSAARLKNAFTLSPMAAAWVLIVSFAPLGNAIEIRSRFSASHFLLPSLRASVYFCGAVAITPYLLS</sequence>
<feature type="transmembrane region" description="Helical" evidence="1">
    <location>
        <begin position="62"/>
        <end position="80"/>
    </location>
</feature>